<dbReference type="GO" id="GO:0005783">
    <property type="term" value="C:endoplasmic reticulum"/>
    <property type="evidence" value="ECO:0007669"/>
    <property type="project" value="TreeGrafter"/>
</dbReference>
<evidence type="ECO:0000256" key="5">
    <source>
        <dbReference type="ARBA" id="ARBA00023136"/>
    </source>
</evidence>
<sequence>MNFSSNNSSFNLFSTAECLISNFSQLFPNTSLASRLYQRLDLTNLRLIFYLTPPWESTFDNINDVPNYNVQVSAWWMMLIFLEFIILTITGHSDRFALNDSITSVCAGMLSQYLEVVQLLFLDVGLAVYDILQLLGSLGPLGYILNTPSHHRVHHGRNPYCIDRNYGGVLIIWDRIFGTFEEERLEDPPIYGLIKNENNFNQLWLQFHTLGELLFCKWREKDEENKNLKIFPKFVDKLKALYFPPGWYPGVKVKLFFHWATLCNSSYNVPEPEKPPIIYNPTISRWLKAYILGHFFQFQIPFLGNNGGNSGFNGFPNLGLGGQQGGNYGGQFQIPFLGSNGNSGFNGFPNFGLGGQQGGNFGGLGGLATFSEFGGGGNNNNQQQLIANLDTKRSHPLVPVLIVLCCCDSLQLIFSMLVLYLPALHDHLEMDPLGLVAQLAYLATGGLAGGLLAANCASIWTMCYISLQRHKAILNPLASMSSSKSTNHFYLFLIPICALIFNSPVWFEFKWAINIIKLNNGGKRIIIWHERSALAKNEQYIFLMHKVLYPVCVYLIPLILISVLNIRMLASIRKASRRLASAGQRKRMEREKRSVRLLIAIVLLFFLCHTG</sequence>
<dbReference type="Pfam" id="PF04116">
    <property type="entry name" value="FA_hydroxylase"/>
    <property type="match status" value="1"/>
</dbReference>
<dbReference type="GO" id="GO:0008610">
    <property type="term" value="P:lipid biosynthetic process"/>
    <property type="evidence" value="ECO:0007669"/>
    <property type="project" value="InterPro"/>
</dbReference>
<evidence type="ECO:0000256" key="3">
    <source>
        <dbReference type="ARBA" id="ARBA00022989"/>
    </source>
</evidence>
<dbReference type="WBParaSite" id="scf7180000424461.g13165">
    <property type="protein sequence ID" value="scf7180000424461.g13165"/>
    <property type="gene ID" value="scf7180000424461.g13165"/>
</dbReference>
<reference evidence="9" key="1">
    <citation type="submission" date="2022-11" db="UniProtKB">
        <authorList>
            <consortium name="WormBaseParasite"/>
        </authorList>
    </citation>
    <scope>IDENTIFICATION</scope>
</reference>
<dbReference type="PANTHER" id="PTHR21624:SF4">
    <property type="entry name" value="ALKYLGLYCEROL MONOOXYGENASE"/>
    <property type="match status" value="1"/>
</dbReference>
<evidence type="ECO:0000256" key="6">
    <source>
        <dbReference type="SAM" id="Phobius"/>
    </source>
</evidence>
<dbReference type="GO" id="GO:0004930">
    <property type="term" value="F:G protein-coupled receptor activity"/>
    <property type="evidence" value="ECO:0007669"/>
    <property type="project" value="InterPro"/>
</dbReference>
<keyword evidence="8" id="KW-1185">Reference proteome</keyword>
<feature type="domain" description="G-protein coupled receptors family 1 profile" evidence="7">
    <location>
        <begin position="457"/>
        <end position="611"/>
    </location>
</feature>
<dbReference type="PROSITE" id="PS50262">
    <property type="entry name" value="G_PROTEIN_RECEP_F1_2"/>
    <property type="match status" value="1"/>
</dbReference>
<feature type="transmembrane region" description="Helical" evidence="6">
    <location>
        <begin position="547"/>
        <end position="570"/>
    </location>
</feature>
<feature type="transmembrane region" description="Helical" evidence="6">
    <location>
        <begin position="397"/>
        <end position="421"/>
    </location>
</feature>
<keyword evidence="3 6" id="KW-1133">Transmembrane helix</keyword>
<keyword evidence="5 6" id="KW-0472">Membrane</keyword>
<dbReference type="InterPro" id="IPR000276">
    <property type="entry name" value="GPCR_Rhodpsn"/>
</dbReference>
<feature type="transmembrane region" description="Helical" evidence="6">
    <location>
        <begin position="73"/>
        <end position="90"/>
    </location>
</feature>
<comment type="subcellular location">
    <subcellularLocation>
        <location evidence="1">Endomembrane system</location>
        <topology evidence="1">Multi-pass membrane protein</topology>
    </subcellularLocation>
</comment>
<evidence type="ECO:0000313" key="9">
    <source>
        <dbReference type="WBParaSite" id="scf7180000424461.g13165"/>
    </source>
</evidence>
<dbReference type="InterPro" id="IPR006694">
    <property type="entry name" value="Fatty_acid_hydroxylase"/>
</dbReference>
<dbReference type="AlphaFoldDB" id="A0A915PBN2"/>
<feature type="transmembrane region" description="Helical" evidence="6">
    <location>
        <begin position="594"/>
        <end position="610"/>
    </location>
</feature>
<name>A0A915PBN2_9BILA</name>
<evidence type="ECO:0000256" key="1">
    <source>
        <dbReference type="ARBA" id="ARBA00004127"/>
    </source>
</evidence>
<dbReference type="Pfam" id="PF00001">
    <property type="entry name" value="7tm_1"/>
    <property type="match status" value="1"/>
</dbReference>
<evidence type="ECO:0000256" key="2">
    <source>
        <dbReference type="ARBA" id="ARBA00022692"/>
    </source>
</evidence>
<evidence type="ECO:0000256" key="4">
    <source>
        <dbReference type="ARBA" id="ARBA00023002"/>
    </source>
</evidence>
<keyword evidence="4" id="KW-0560">Oxidoreductase</keyword>
<evidence type="ECO:0000259" key="7">
    <source>
        <dbReference type="PROSITE" id="PS50262"/>
    </source>
</evidence>
<dbReference type="GO" id="GO:0050479">
    <property type="term" value="F:glyceryl-ether monooxygenase activity"/>
    <property type="evidence" value="ECO:0007669"/>
    <property type="project" value="TreeGrafter"/>
</dbReference>
<proteinExistence type="predicted"/>
<dbReference type="InterPro" id="IPR017452">
    <property type="entry name" value="GPCR_Rhodpsn_7TM"/>
</dbReference>
<dbReference type="Proteomes" id="UP000887560">
    <property type="component" value="Unplaced"/>
</dbReference>
<dbReference type="GO" id="GO:0006643">
    <property type="term" value="P:membrane lipid metabolic process"/>
    <property type="evidence" value="ECO:0007669"/>
    <property type="project" value="TreeGrafter"/>
</dbReference>
<dbReference type="GO" id="GO:0005506">
    <property type="term" value="F:iron ion binding"/>
    <property type="evidence" value="ECO:0007669"/>
    <property type="project" value="InterPro"/>
</dbReference>
<dbReference type="InterPro" id="IPR051689">
    <property type="entry name" value="Sterol_desaturase/TMEM195"/>
</dbReference>
<feature type="transmembrane region" description="Helical" evidence="6">
    <location>
        <begin position="441"/>
        <end position="467"/>
    </location>
</feature>
<evidence type="ECO:0000313" key="8">
    <source>
        <dbReference type="Proteomes" id="UP000887560"/>
    </source>
</evidence>
<accession>A0A915PBN2</accession>
<dbReference type="PANTHER" id="PTHR21624">
    <property type="entry name" value="STEROL DESATURASE-RELATED PROTEIN"/>
    <property type="match status" value="1"/>
</dbReference>
<dbReference type="Gene3D" id="1.20.1070.10">
    <property type="entry name" value="Rhodopsin 7-helix transmembrane proteins"/>
    <property type="match status" value="1"/>
</dbReference>
<organism evidence="8 9">
    <name type="scientific">Meloidogyne floridensis</name>
    <dbReference type="NCBI Taxonomy" id="298350"/>
    <lineage>
        <taxon>Eukaryota</taxon>
        <taxon>Metazoa</taxon>
        <taxon>Ecdysozoa</taxon>
        <taxon>Nematoda</taxon>
        <taxon>Chromadorea</taxon>
        <taxon>Rhabditida</taxon>
        <taxon>Tylenchina</taxon>
        <taxon>Tylenchomorpha</taxon>
        <taxon>Tylenchoidea</taxon>
        <taxon>Meloidogynidae</taxon>
        <taxon>Meloidogyninae</taxon>
        <taxon>Meloidogyne</taxon>
    </lineage>
</organism>
<dbReference type="SUPFAM" id="SSF81321">
    <property type="entry name" value="Family A G protein-coupled receptor-like"/>
    <property type="match status" value="1"/>
</dbReference>
<protein>
    <submittedName>
        <fullName evidence="9">G-protein coupled receptors family 1 profile domain-containing protein</fullName>
    </submittedName>
</protein>
<feature type="transmembrane region" description="Helical" evidence="6">
    <location>
        <begin position="488"/>
        <end position="507"/>
    </location>
</feature>
<dbReference type="GO" id="GO:0016020">
    <property type="term" value="C:membrane"/>
    <property type="evidence" value="ECO:0007669"/>
    <property type="project" value="InterPro"/>
</dbReference>
<keyword evidence="2 6" id="KW-0812">Transmembrane</keyword>